<dbReference type="InterPro" id="IPR020040">
    <property type="entry name" value="Ribosomal_uL6_a/b-dom"/>
</dbReference>
<keyword evidence="3 4" id="KW-0687">Ribonucleoprotein</keyword>
<dbReference type="GO" id="GO:0003735">
    <property type="term" value="F:structural constituent of ribosome"/>
    <property type="evidence" value="ECO:0007669"/>
    <property type="project" value="UniProtKB-UniRule"/>
</dbReference>
<gene>
    <name evidence="4" type="primary">rplF</name>
    <name evidence="8" type="ORF">A3C92_00885</name>
</gene>
<dbReference type="InterPro" id="IPR000702">
    <property type="entry name" value="Ribosomal_uL6-like"/>
</dbReference>
<comment type="caution">
    <text evidence="8">The sequence shown here is derived from an EMBL/GenBank/DDBJ whole genome shotgun (WGS) entry which is preliminary data.</text>
</comment>
<dbReference type="PANTHER" id="PTHR11655">
    <property type="entry name" value="60S/50S RIBOSOMAL PROTEIN L6/L9"/>
    <property type="match status" value="1"/>
</dbReference>
<evidence type="ECO:0000256" key="5">
    <source>
        <dbReference type="RuleBase" id="RU003869"/>
    </source>
</evidence>
<dbReference type="InterPro" id="IPR036789">
    <property type="entry name" value="Ribosomal_uL6-like_a/b-dom_sf"/>
</dbReference>
<dbReference type="Gene3D" id="3.90.930.12">
    <property type="entry name" value="Ribosomal protein L6, alpha-beta domain"/>
    <property type="match status" value="2"/>
</dbReference>
<keyword evidence="2 4" id="KW-0689">Ribosomal protein</keyword>
<organism evidence="8 9">
    <name type="scientific">Candidatus Sungbacteria bacterium RIFCSPHIGHO2_02_FULL_53_17</name>
    <dbReference type="NCBI Taxonomy" id="1802275"/>
    <lineage>
        <taxon>Bacteria</taxon>
        <taxon>Candidatus Sungiibacteriota</taxon>
    </lineage>
</organism>
<dbReference type="NCBIfam" id="TIGR03654">
    <property type="entry name" value="L6_bact"/>
    <property type="match status" value="1"/>
</dbReference>
<dbReference type="HAMAP" id="MF_01365_B">
    <property type="entry name" value="Ribosomal_uL6_B"/>
    <property type="match status" value="1"/>
</dbReference>
<evidence type="ECO:0000256" key="3">
    <source>
        <dbReference type="ARBA" id="ARBA00023274"/>
    </source>
</evidence>
<dbReference type="InterPro" id="IPR002358">
    <property type="entry name" value="Ribosomal_uL6_CS"/>
</dbReference>
<dbReference type="PANTHER" id="PTHR11655:SF14">
    <property type="entry name" value="LARGE RIBOSOMAL SUBUNIT PROTEIN UL6M"/>
    <property type="match status" value="1"/>
</dbReference>
<protein>
    <recommendedName>
        <fullName evidence="4">Large ribosomal subunit protein uL6</fullName>
    </recommendedName>
</protein>
<dbReference type="GO" id="GO:0002181">
    <property type="term" value="P:cytoplasmic translation"/>
    <property type="evidence" value="ECO:0007669"/>
    <property type="project" value="TreeGrafter"/>
</dbReference>
<comment type="function">
    <text evidence="4 6">This protein binds to the 23S rRNA, and is important in its secondary structure. It is located near the subunit interface in the base of the L7/L12 stalk, and near the tRNA binding site of the peptidyltransferase center.</text>
</comment>
<name>A0A1G2KTQ8_9BACT</name>
<evidence type="ECO:0000256" key="2">
    <source>
        <dbReference type="ARBA" id="ARBA00022980"/>
    </source>
</evidence>
<dbReference type="PIRSF" id="PIRSF002162">
    <property type="entry name" value="Ribosomal_L6"/>
    <property type="match status" value="1"/>
</dbReference>
<evidence type="ECO:0000256" key="4">
    <source>
        <dbReference type="HAMAP-Rule" id="MF_01365"/>
    </source>
</evidence>
<dbReference type="Proteomes" id="UP000177177">
    <property type="component" value="Unassembled WGS sequence"/>
</dbReference>
<evidence type="ECO:0000313" key="8">
    <source>
        <dbReference type="EMBL" id="OHA02796.1"/>
    </source>
</evidence>
<dbReference type="GO" id="GO:0019843">
    <property type="term" value="F:rRNA binding"/>
    <property type="evidence" value="ECO:0007669"/>
    <property type="project" value="UniProtKB-UniRule"/>
</dbReference>
<feature type="domain" description="Large ribosomal subunit protein uL6 alpha-beta" evidence="7">
    <location>
        <begin position="11"/>
        <end position="82"/>
    </location>
</feature>
<comment type="similarity">
    <text evidence="1 4 5">Belongs to the universal ribosomal protein uL6 family.</text>
</comment>
<evidence type="ECO:0000256" key="6">
    <source>
        <dbReference type="RuleBase" id="RU003870"/>
    </source>
</evidence>
<sequence>MSRIGKKPIIIPSGVRVSLVGRVVTVAGPKGTLVRTLPPEVDIVIGEGKADMVPVGMSRKVGAFWGLARSLVANMVQGVAQGFEKKLEFEGIGFRAATEGNMLVMSLGFSHPVRFSPPEGITVKTEKQTITIAGADKETVGMTAAAIRHLKEPEPYKGKGIRYQGEIVRRKAGKKAVTSS</sequence>
<evidence type="ECO:0000313" key="9">
    <source>
        <dbReference type="Proteomes" id="UP000177177"/>
    </source>
</evidence>
<evidence type="ECO:0000256" key="1">
    <source>
        <dbReference type="ARBA" id="ARBA00009356"/>
    </source>
</evidence>
<reference evidence="8 9" key="1">
    <citation type="journal article" date="2016" name="Nat. Commun.">
        <title>Thousands of microbial genomes shed light on interconnected biogeochemical processes in an aquifer system.</title>
        <authorList>
            <person name="Anantharaman K."/>
            <person name="Brown C.T."/>
            <person name="Hug L.A."/>
            <person name="Sharon I."/>
            <person name="Castelle C.J."/>
            <person name="Probst A.J."/>
            <person name="Thomas B.C."/>
            <person name="Singh A."/>
            <person name="Wilkins M.J."/>
            <person name="Karaoz U."/>
            <person name="Brodie E.L."/>
            <person name="Williams K.H."/>
            <person name="Hubbard S.S."/>
            <person name="Banfield J.F."/>
        </authorList>
    </citation>
    <scope>NUCLEOTIDE SEQUENCE [LARGE SCALE GENOMIC DNA]</scope>
</reference>
<dbReference type="AlphaFoldDB" id="A0A1G2KTQ8"/>
<dbReference type="FunFam" id="3.90.930.12:FF:000001">
    <property type="entry name" value="50S ribosomal protein L6"/>
    <property type="match status" value="1"/>
</dbReference>
<dbReference type="PROSITE" id="PS00525">
    <property type="entry name" value="RIBOSOMAL_L6_1"/>
    <property type="match status" value="1"/>
</dbReference>
<keyword evidence="4 6" id="KW-0694">RNA-binding</keyword>
<evidence type="ECO:0000259" key="7">
    <source>
        <dbReference type="Pfam" id="PF00347"/>
    </source>
</evidence>
<dbReference type="InterPro" id="IPR019906">
    <property type="entry name" value="Ribosomal_uL6_bac-type"/>
</dbReference>
<dbReference type="SUPFAM" id="SSF56053">
    <property type="entry name" value="Ribosomal protein L6"/>
    <property type="match status" value="2"/>
</dbReference>
<feature type="domain" description="Large ribosomal subunit protein uL6 alpha-beta" evidence="7">
    <location>
        <begin position="91"/>
        <end position="163"/>
    </location>
</feature>
<dbReference type="PRINTS" id="PR00059">
    <property type="entry name" value="RIBOSOMALL6"/>
</dbReference>
<accession>A0A1G2KTQ8</accession>
<dbReference type="Pfam" id="PF00347">
    <property type="entry name" value="Ribosomal_L6"/>
    <property type="match status" value="2"/>
</dbReference>
<dbReference type="EMBL" id="MHQN01000031">
    <property type="protein sequence ID" value="OHA02796.1"/>
    <property type="molecule type" value="Genomic_DNA"/>
</dbReference>
<dbReference type="GO" id="GO:0022625">
    <property type="term" value="C:cytosolic large ribosomal subunit"/>
    <property type="evidence" value="ECO:0007669"/>
    <property type="project" value="UniProtKB-UniRule"/>
</dbReference>
<keyword evidence="4 6" id="KW-0699">rRNA-binding</keyword>
<proteinExistence type="inferred from homology"/>
<comment type="subunit">
    <text evidence="4">Part of the 50S ribosomal subunit.</text>
</comment>